<organism evidence="3 4">
    <name type="scientific">Streptomyces lucensis JCM 4490</name>
    <dbReference type="NCBI Taxonomy" id="1306176"/>
    <lineage>
        <taxon>Bacteria</taxon>
        <taxon>Bacillati</taxon>
        <taxon>Actinomycetota</taxon>
        <taxon>Actinomycetes</taxon>
        <taxon>Kitasatosporales</taxon>
        <taxon>Streptomycetaceae</taxon>
        <taxon>Streptomyces</taxon>
    </lineage>
</organism>
<gene>
    <name evidence="3" type="ORF">GCM10010503_31300</name>
</gene>
<feature type="region of interest" description="Disordered" evidence="1">
    <location>
        <begin position="20"/>
        <end position="93"/>
    </location>
</feature>
<protein>
    <recommendedName>
        <fullName evidence="5">Secreted protein</fullName>
    </recommendedName>
</protein>
<feature type="compositionally biased region" description="Low complexity" evidence="1">
    <location>
        <begin position="57"/>
        <end position="76"/>
    </location>
</feature>
<dbReference type="AlphaFoldDB" id="A0A918MRH2"/>
<feature type="signal peptide" evidence="2">
    <location>
        <begin position="1"/>
        <end position="19"/>
    </location>
</feature>
<evidence type="ECO:0000313" key="3">
    <source>
        <dbReference type="EMBL" id="GGW52074.1"/>
    </source>
</evidence>
<reference evidence="3" key="2">
    <citation type="submission" date="2020-09" db="EMBL/GenBank/DDBJ databases">
        <authorList>
            <person name="Sun Q."/>
            <person name="Ohkuma M."/>
        </authorList>
    </citation>
    <scope>NUCLEOTIDE SEQUENCE</scope>
    <source>
        <strain evidence="3">JCM 4490</strain>
    </source>
</reference>
<proteinExistence type="predicted"/>
<evidence type="ECO:0000256" key="1">
    <source>
        <dbReference type="SAM" id="MobiDB-lite"/>
    </source>
</evidence>
<evidence type="ECO:0000256" key="2">
    <source>
        <dbReference type="SAM" id="SignalP"/>
    </source>
</evidence>
<accession>A0A918MRH2</accession>
<evidence type="ECO:0008006" key="5">
    <source>
        <dbReference type="Google" id="ProtNLM"/>
    </source>
</evidence>
<reference evidence="3" key="1">
    <citation type="journal article" date="2014" name="Int. J. Syst. Evol. Microbiol.">
        <title>Complete genome sequence of Corynebacterium casei LMG S-19264T (=DSM 44701T), isolated from a smear-ripened cheese.</title>
        <authorList>
            <consortium name="US DOE Joint Genome Institute (JGI-PGF)"/>
            <person name="Walter F."/>
            <person name="Albersmeier A."/>
            <person name="Kalinowski J."/>
            <person name="Ruckert C."/>
        </authorList>
    </citation>
    <scope>NUCLEOTIDE SEQUENCE</scope>
    <source>
        <strain evidence="3">JCM 4490</strain>
    </source>
</reference>
<dbReference type="EMBL" id="BMUE01000006">
    <property type="protein sequence ID" value="GGW52074.1"/>
    <property type="molecule type" value="Genomic_DNA"/>
</dbReference>
<comment type="caution">
    <text evidence="3">The sequence shown here is derived from an EMBL/GenBank/DDBJ whole genome shotgun (WGS) entry which is preliminary data.</text>
</comment>
<name>A0A918MRH2_9ACTN</name>
<dbReference type="Proteomes" id="UP000620224">
    <property type="component" value="Unassembled WGS sequence"/>
</dbReference>
<feature type="compositionally biased region" description="Pro residues" evidence="1">
    <location>
        <begin position="77"/>
        <end position="86"/>
    </location>
</feature>
<keyword evidence="4" id="KW-1185">Reference proteome</keyword>
<evidence type="ECO:0000313" key="4">
    <source>
        <dbReference type="Proteomes" id="UP000620224"/>
    </source>
</evidence>
<keyword evidence="2" id="KW-0732">Signal</keyword>
<feature type="chain" id="PRO_5038001165" description="Secreted protein" evidence="2">
    <location>
        <begin position="20"/>
        <end position="93"/>
    </location>
</feature>
<sequence>MLVLLLVLWVPGAHLQAQAAPAPAAAAGTTEHDVPDAALRPPARAAHRAGVPGLRTPRSGPGHAPARPAARTCAGPPGVPYAPSPPRTVVLRC</sequence>